<dbReference type="PANTHER" id="PTHR11707:SF28">
    <property type="entry name" value="60 KDA LYSOPHOSPHOLIPASE"/>
    <property type="match status" value="1"/>
</dbReference>
<gene>
    <name evidence="6" type="ORF">ATO8_19519</name>
</gene>
<dbReference type="STRING" id="1379903.ATO8_19519"/>
<dbReference type="AlphaFoldDB" id="W4HG63"/>
<keyword evidence="7" id="KW-1185">Reference proteome</keyword>
<dbReference type="eggNOG" id="COG0252">
    <property type="taxonomic scope" value="Bacteria"/>
</dbReference>
<dbReference type="SUPFAM" id="SSF53774">
    <property type="entry name" value="Glutaminase/Asparaginase"/>
    <property type="match status" value="1"/>
</dbReference>
<dbReference type="Gene3D" id="3.40.50.1170">
    <property type="entry name" value="L-asparaginase, N-terminal domain"/>
    <property type="match status" value="1"/>
</dbReference>
<evidence type="ECO:0000259" key="4">
    <source>
        <dbReference type="Pfam" id="PF00710"/>
    </source>
</evidence>
<accession>W4HG63</accession>
<feature type="domain" description="L-asparaginase N-terminal" evidence="4">
    <location>
        <begin position="10"/>
        <end position="207"/>
    </location>
</feature>
<evidence type="ECO:0000256" key="2">
    <source>
        <dbReference type="ARBA" id="ARBA00022801"/>
    </source>
</evidence>
<dbReference type="PIRSF" id="PIRSF001220">
    <property type="entry name" value="L-ASNase_gatD"/>
    <property type="match status" value="1"/>
</dbReference>
<dbReference type="Proteomes" id="UP000019063">
    <property type="component" value="Unassembled WGS sequence"/>
</dbReference>
<dbReference type="PANTHER" id="PTHR11707">
    <property type="entry name" value="L-ASPARAGINASE"/>
    <property type="match status" value="1"/>
</dbReference>
<dbReference type="PROSITE" id="PS51732">
    <property type="entry name" value="ASN_GLN_ASE_3"/>
    <property type="match status" value="1"/>
</dbReference>
<dbReference type="FunFam" id="3.40.50.1170:FF:000001">
    <property type="entry name" value="L-asparaginase 2"/>
    <property type="match status" value="1"/>
</dbReference>
<reference evidence="6 7" key="1">
    <citation type="journal article" date="2014" name="Antonie Van Leeuwenhoek">
        <title>Roseivivax atlanticus sp. nov., isolated from surface seawater of the Atlantic Ocean.</title>
        <authorList>
            <person name="Li G."/>
            <person name="Lai Q."/>
            <person name="Liu X."/>
            <person name="Sun F."/>
            <person name="Shao Z."/>
        </authorList>
    </citation>
    <scope>NUCLEOTIDE SEQUENCE [LARGE SCALE GENOMIC DNA]</scope>
    <source>
        <strain evidence="6 7">22II-s10s</strain>
    </source>
</reference>
<dbReference type="InterPro" id="IPR040919">
    <property type="entry name" value="Asparaginase_C"/>
</dbReference>
<dbReference type="RefSeq" id="WP_043847038.1">
    <property type="nucleotide sequence ID" value="NZ_AQQW01000019.1"/>
</dbReference>
<keyword evidence="2" id="KW-0378">Hydrolase</keyword>
<dbReference type="Gene3D" id="3.40.50.40">
    <property type="match status" value="1"/>
</dbReference>
<dbReference type="SMART" id="SM00870">
    <property type="entry name" value="Asparaginase"/>
    <property type="match status" value="1"/>
</dbReference>
<protein>
    <submittedName>
        <fullName evidence="6">Asparaginase/glutaminase</fullName>
    </submittedName>
</protein>
<evidence type="ECO:0000313" key="6">
    <source>
        <dbReference type="EMBL" id="ETW10970.1"/>
    </source>
</evidence>
<dbReference type="Pfam" id="PF00710">
    <property type="entry name" value="Asparaginase"/>
    <property type="match status" value="1"/>
</dbReference>
<dbReference type="InterPro" id="IPR036152">
    <property type="entry name" value="Asp/glu_Ase-like_sf"/>
</dbReference>
<comment type="caution">
    <text evidence="6">The sequence shown here is derived from an EMBL/GenBank/DDBJ whole genome shotgun (WGS) entry which is preliminary data.</text>
</comment>
<feature type="domain" description="Asparaginase/glutaminase C-terminal" evidence="5">
    <location>
        <begin position="223"/>
        <end position="331"/>
    </location>
</feature>
<sequence length="334" mass="35101">MAAAKNSRPRVALIGCGGTISTLASGPFDTLDYPETGTKLDAAAVLDAMSELGSIADVSPVAFREVGSSKIGPEDWLGLARTVQETLDADPGLAGVLILHGTATLEETAFFLDQTVQTDRPVVLVGAQRPLGTVGSDAVSNAAAALRTVVARHARERGVMVVLNDEIHAARDVSKRSTYRLQAFVSGAYGPLGVVDADRVVFRRQPERPTVRFDPADIDALPRVDVLYAVGGGDGVMVRACLEAGARGLVSAGFAPGMTAPEERKALTRAATEGIAVVQCSRAGSGRVARRKALAEDGWIAGGDLPPHKARILLMLALTRTSDPERLQQIFDEV</sequence>
<dbReference type="PIRSF" id="PIRSF500176">
    <property type="entry name" value="L_ASNase"/>
    <property type="match status" value="1"/>
</dbReference>
<evidence type="ECO:0000259" key="5">
    <source>
        <dbReference type="Pfam" id="PF17763"/>
    </source>
</evidence>
<dbReference type="EMBL" id="AQQW01000019">
    <property type="protein sequence ID" value="ETW10970.1"/>
    <property type="molecule type" value="Genomic_DNA"/>
</dbReference>
<evidence type="ECO:0000313" key="7">
    <source>
        <dbReference type="Proteomes" id="UP000019063"/>
    </source>
</evidence>
<dbReference type="CDD" id="cd08964">
    <property type="entry name" value="L-asparaginase_II"/>
    <property type="match status" value="1"/>
</dbReference>
<dbReference type="GO" id="GO:0004067">
    <property type="term" value="F:asparaginase activity"/>
    <property type="evidence" value="ECO:0007669"/>
    <property type="project" value="UniProtKB-UniRule"/>
</dbReference>
<dbReference type="InterPro" id="IPR004550">
    <property type="entry name" value="AsnASE_II"/>
</dbReference>
<dbReference type="InterPro" id="IPR027473">
    <property type="entry name" value="L-asparaginase_C"/>
</dbReference>
<dbReference type="InterPro" id="IPR006034">
    <property type="entry name" value="Asparaginase/glutaminase-like"/>
</dbReference>
<feature type="active site" description="O-isoaspartyl threonine intermediate" evidence="3">
    <location>
        <position position="19"/>
    </location>
</feature>
<proteinExistence type="inferred from homology"/>
<dbReference type="PATRIC" id="fig|1317118.6.peg.3994"/>
<dbReference type="InterPro" id="IPR037152">
    <property type="entry name" value="L-asparaginase_N_sf"/>
</dbReference>
<evidence type="ECO:0000256" key="1">
    <source>
        <dbReference type="ARBA" id="ARBA00010518"/>
    </source>
</evidence>
<dbReference type="PRINTS" id="PR00139">
    <property type="entry name" value="ASNGLNASE"/>
</dbReference>
<dbReference type="GO" id="GO:0006528">
    <property type="term" value="P:asparagine metabolic process"/>
    <property type="evidence" value="ECO:0007669"/>
    <property type="project" value="InterPro"/>
</dbReference>
<evidence type="ECO:0000256" key="3">
    <source>
        <dbReference type="PIRSR" id="PIRSR001220-1"/>
    </source>
</evidence>
<comment type="similarity">
    <text evidence="1">Belongs to the asparaginase 1 family.</text>
</comment>
<dbReference type="Pfam" id="PF17763">
    <property type="entry name" value="Asparaginase_C"/>
    <property type="match status" value="1"/>
</dbReference>
<organism evidence="6 7">
    <name type="scientific">Roseivivax marinus</name>
    <dbReference type="NCBI Taxonomy" id="1379903"/>
    <lineage>
        <taxon>Bacteria</taxon>
        <taxon>Pseudomonadati</taxon>
        <taxon>Pseudomonadota</taxon>
        <taxon>Alphaproteobacteria</taxon>
        <taxon>Rhodobacterales</taxon>
        <taxon>Roseobacteraceae</taxon>
        <taxon>Roseivivax</taxon>
    </lineage>
</organism>
<dbReference type="InterPro" id="IPR027474">
    <property type="entry name" value="L-asparaginase_N"/>
</dbReference>
<name>W4HG63_9RHOB</name>